<dbReference type="EMBL" id="CALNXK010000065">
    <property type="protein sequence ID" value="CAH3140986.1"/>
    <property type="molecule type" value="Genomic_DNA"/>
</dbReference>
<evidence type="ECO:0000256" key="1">
    <source>
        <dbReference type="SAM" id="MobiDB-lite"/>
    </source>
</evidence>
<feature type="non-terminal residue" evidence="2">
    <location>
        <position position="1"/>
    </location>
</feature>
<protein>
    <recommendedName>
        <fullName evidence="4">Collagen triple helix repeat protein</fullName>
    </recommendedName>
</protein>
<organism evidence="2 3">
    <name type="scientific">Porites lobata</name>
    <dbReference type="NCBI Taxonomy" id="104759"/>
    <lineage>
        <taxon>Eukaryota</taxon>
        <taxon>Metazoa</taxon>
        <taxon>Cnidaria</taxon>
        <taxon>Anthozoa</taxon>
        <taxon>Hexacorallia</taxon>
        <taxon>Scleractinia</taxon>
        <taxon>Fungiina</taxon>
        <taxon>Poritidae</taxon>
        <taxon>Porites</taxon>
    </lineage>
</organism>
<keyword evidence="3" id="KW-1185">Reference proteome</keyword>
<evidence type="ECO:0000313" key="2">
    <source>
        <dbReference type="EMBL" id="CAH3140986.1"/>
    </source>
</evidence>
<accession>A0ABN8PCL9</accession>
<evidence type="ECO:0000313" key="3">
    <source>
        <dbReference type="Proteomes" id="UP001159405"/>
    </source>
</evidence>
<evidence type="ECO:0008006" key="4">
    <source>
        <dbReference type="Google" id="ProtNLM"/>
    </source>
</evidence>
<sequence length="140" mass="14785">QINKVGKIAGPVGPPGFNGSQGPAGPAGPPGPKGAGNLSTCQYIVKTEAGGGDQIAHVDEPTGHIIIAATCSTNYAEDVEFRSATAVHPKRRYVCACRGVKNKQVPFLSLNFLNFAQLRSHSCFPDRLVILNEDRIVSDD</sequence>
<gene>
    <name evidence="2" type="ORF">PLOB_00041481</name>
</gene>
<feature type="region of interest" description="Disordered" evidence="1">
    <location>
        <begin position="1"/>
        <end position="35"/>
    </location>
</feature>
<proteinExistence type="predicted"/>
<comment type="caution">
    <text evidence="2">The sequence shown here is derived from an EMBL/GenBank/DDBJ whole genome shotgun (WGS) entry which is preliminary data.</text>
</comment>
<name>A0ABN8PCL9_9CNID</name>
<dbReference type="Gene3D" id="1.20.5.320">
    <property type="entry name" value="6-Phosphogluconate Dehydrogenase, domain 3"/>
    <property type="match status" value="1"/>
</dbReference>
<dbReference type="Proteomes" id="UP001159405">
    <property type="component" value="Unassembled WGS sequence"/>
</dbReference>
<reference evidence="2 3" key="1">
    <citation type="submission" date="2022-05" db="EMBL/GenBank/DDBJ databases">
        <authorList>
            <consortium name="Genoscope - CEA"/>
            <person name="William W."/>
        </authorList>
    </citation>
    <scope>NUCLEOTIDE SEQUENCE [LARGE SCALE GENOMIC DNA]</scope>
</reference>